<dbReference type="Proteomes" id="UP000298017">
    <property type="component" value="Unassembled WGS sequence"/>
</dbReference>
<reference evidence="1 2" key="1">
    <citation type="submission" date="2019-03" db="EMBL/GenBank/DDBJ databases">
        <title>Genome Sequencing and Assembly of Various Microbes Isolated from Alder Root Nodule.</title>
        <authorList>
            <person name="Swanson E."/>
            <person name="Sevigny J.L."/>
            <person name="Pesce C."/>
            <person name="Davis I."/>
            <person name="Kleiner V."/>
            <person name="Tisa L."/>
        </authorList>
    </citation>
    <scope>NUCLEOTIDE SEQUENCE [LARGE SCALE GENOMIC DNA]</scope>
    <source>
        <strain evidence="1 2">4R-31</strain>
    </source>
</reference>
<keyword evidence="2" id="KW-1185">Reference proteome</keyword>
<comment type="caution">
    <text evidence="1">The sequence shown here is derived from an EMBL/GenBank/DDBJ whole genome shotgun (WGS) entry which is preliminary data.</text>
</comment>
<name>A0AAX2SEV7_KOCRH</name>
<organism evidence="1 2">
    <name type="scientific">Kocuria rhizophila</name>
    <dbReference type="NCBI Taxonomy" id="72000"/>
    <lineage>
        <taxon>Bacteria</taxon>
        <taxon>Bacillati</taxon>
        <taxon>Actinomycetota</taxon>
        <taxon>Actinomycetes</taxon>
        <taxon>Micrococcales</taxon>
        <taxon>Micrococcaceae</taxon>
        <taxon>Kocuria</taxon>
    </lineage>
</organism>
<dbReference type="RefSeq" id="WP_019309205.1">
    <property type="nucleotide sequence ID" value="NZ_CABMOG010000003.1"/>
</dbReference>
<proteinExistence type="predicted"/>
<dbReference type="EMBL" id="SPNK01000002">
    <property type="protein sequence ID" value="TFI02649.1"/>
    <property type="molecule type" value="Genomic_DNA"/>
</dbReference>
<accession>A0AAX2SEV7</accession>
<sequence length="255" mass="28262">MAPPLPGSVPPNAQIPVLITYSTAGGLQLPLPQATMRESFTGLQMLSHQMFEPSAIALEGYQHDFTIVQMGPSAFEIEIRASVSRSTRMRGRTAAKNHLRTAAVLERLADMMISMGELACFIANHPELEVRYVSGYSGQYYEFLVAGQVLRAMEARAVEILPTLPLQEAIRAILANLKQPGVAYCTLEKRIAGVDYMRRVVIPSSDHLRRFADGGPFYLTAEDLERARARVDPARAEQWEVVPSSKNAYAVWDLI</sequence>
<dbReference type="AlphaFoldDB" id="A0AAX2SEV7"/>
<evidence type="ECO:0000313" key="2">
    <source>
        <dbReference type="Proteomes" id="UP000298017"/>
    </source>
</evidence>
<gene>
    <name evidence="1" type="ORF">E4P33_03425</name>
</gene>
<evidence type="ECO:0000313" key="1">
    <source>
        <dbReference type="EMBL" id="TFI02649.1"/>
    </source>
</evidence>
<protein>
    <submittedName>
        <fullName evidence="1">Uncharacterized protein</fullName>
    </submittedName>
</protein>